<feature type="domain" description="Expansin-like CBD" evidence="5">
    <location>
        <begin position="134"/>
        <end position="216"/>
    </location>
</feature>
<feature type="chain" id="PRO_5019389714" description="Expansin-like CBD domain-containing protein" evidence="4">
    <location>
        <begin position="30"/>
        <end position="220"/>
    </location>
</feature>
<dbReference type="InterPro" id="IPR007117">
    <property type="entry name" value="Expansin_CBD"/>
</dbReference>
<dbReference type="Gene3D" id="2.60.40.760">
    <property type="entry name" value="Expansin, cellulose-binding-like domain"/>
    <property type="match status" value="1"/>
</dbReference>
<keyword evidence="2" id="KW-0964">Secreted</keyword>
<evidence type="ECO:0000259" key="5">
    <source>
        <dbReference type="PROSITE" id="PS50843"/>
    </source>
</evidence>
<protein>
    <recommendedName>
        <fullName evidence="5">Expansin-like CBD domain-containing protein</fullName>
    </recommendedName>
</protein>
<dbReference type="Proteomes" id="UP000290560">
    <property type="component" value="Unassembled WGS sequence"/>
</dbReference>
<reference evidence="6" key="1">
    <citation type="journal article" date="2018" name="Data Brief">
        <title>Genome sequence data from 17 accessions of Ensete ventricosum, a staple food crop for millions in Ethiopia.</title>
        <authorList>
            <person name="Yemataw Z."/>
            <person name="Muzemil S."/>
            <person name="Ambachew D."/>
            <person name="Tripathi L."/>
            <person name="Tesfaye K."/>
            <person name="Chala A."/>
            <person name="Farbos A."/>
            <person name="O'Neill P."/>
            <person name="Moore K."/>
            <person name="Grant M."/>
            <person name="Studholme D.J."/>
        </authorList>
    </citation>
    <scope>NUCLEOTIDE SEQUENCE [LARGE SCALE GENOMIC DNA]</scope>
    <source>
        <tissue evidence="6">Leaf</tissue>
    </source>
</reference>
<evidence type="ECO:0000313" key="6">
    <source>
        <dbReference type="EMBL" id="RZR73864.1"/>
    </source>
</evidence>
<dbReference type="PROSITE" id="PS50843">
    <property type="entry name" value="EXPANSIN_CBD"/>
    <property type="match status" value="1"/>
</dbReference>
<proteinExistence type="predicted"/>
<feature type="compositionally biased region" description="Pro residues" evidence="3">
    <location>
        <begin position="80"/>
        <end position="89"/>
    </location>
</feature>
<dbReference type="InterPro" id="IPR036749">
    <property type="entry name" value="Expansin_CBD_sf"/>
</dbReference>
<feature type="signal peptide" evidence="4">
    <location>
        <begin position="1"/>
        <end position="29"/>
    </location>
</feature>
<dbReference type="GO" id="GO:0005576">
    <property type="term" value="C:extracellular region"/>
    <property type="evidence" value="ECO:0007669"/>
    <property type="project" value="UniProtKB-SubCell"/>
</dbReference>
<dbReference type="PANTHER" id="PTHR31692">
    <property type="entry name" value="EXPANSIN-B3"/>
    <property type="match status" value="1"/>
</dbReference>
<name>A0A445MHV1_ENSVE</name>
<organism evidence="6">
    <name type="scientific">Ensete ventricosum</name>
    <name type="common">Abyssinian banana</name>
    <name type="synonym">Musa ensete</name>
    <dbReference type="NCBI Taxonomy" id="4639"/>
    <lineage>
        <taxon>Eukaryota</taxon>
        <taxon>Viridiplantae</taxon>
        <taxon>Streptophyta</taxon>
        <taxon>Embryophyta</taxon>
        <taxon>Tracheophyta</taxon>
        <taxon>Spermatophyta</taxon>
        <taxon>Magnoliopsida</taxon>
        <taxon>Liliopsida</taxon>
        <taxon>Zingiberales</taxon>
        <taxon>Musaceae</taxon>
        <taxon>Ensete</taxon>
    </lineage>
</organism>
<dbReference type="Pfam" id="PF01357">
    <property type="entry name" value="Expansin_C"/>
    <property type="match status" value="1"/>
</dbReference>
<sequence>MAFSLRHPSSLLVFVALLGFLSLFRQCACSSRNFLNTSGAVLGTSPAEATWYGRAHGAGSDGNVSSIPVLRSEAYLRSYPDPPSGPWPRPVEKTRFGPQEPFKDSTPGENPKPERLPLEHLPNTLPVASPSAVQLPRLLIRNEAGDGDLAAVDVQQGSVSWTPMQQSSGAIWKLNPGSPLQAPFSLRLTSAGLSGKTLVASNVIPPDWKPGSTHNSNVNF</sequence>
<feature type="region of interest" description="Disordered" evidence="3">
    <location>
        <begin position="80"/>
        <end position="124"/>
    </location>
</feature>
<dbReference type="AlphaFoldDB" id="A0A445MHV1"/>
<comment type="subcellular location">
    <subcellularLocation>
        <location evidence="1">Secreted</location>
    </subcellularLocation>
</comment>
<dbReference type="EMBL" id="KV876039">
    <property type="protein sequence ID" value="RZR73864.1"/>
    <property type="molecule type" value="Genomic_DNA"/>
</dbReference>
<dbReference type="PANTHER" id="PTHR31692:SF56">
    <property type="entry name" value="EXPANSIN-B2-RELATED"/>
    <property type="match status" value="1"/>
</dbReference>
<evidence type="ECO:0000256" key="1">
    <source>
        <dbReference type="ARBA" id="ARBA00004613"/>
    </source>
</evidence>
<accession>A0A445MHV1</accession>
<evidence type="ECO:0000256" key="4">
    <source>
        <dbReference type="SAM" id="SignalP"/>
    </source>
</evidence>
<gene>
    <name evidence="6" type="ORF">BHM03_00028962</name>
</gene>
<keyword evidence="4" id="KW-0732">Signal</keyword>
<dbReference type="SUPFAM" id="SSF49590">
    <property type="entry name" value="PHL pollen allergen"/>
    <property type="match status" value="1"/>
</dbReference>
<evidence type="ECO:0000256" key="2">
    <source>
        <dbReference type="ARBA" id="ARBA00022525"/>
    </source>
</evidence>
<evidence type="ECO:0000256" key="3">
    <source>
        <dbReference type="SAM" id="MobiDB-lite"/>
    </source>
</evidence>